<organism evidence="1 2">
    <name type="scientific">Antarcticirhabdus aurantiaca</name>
    <dbReference type="NCBI Taxonomy" id="2606717"/>
    <lineage>
        <taxon>Bacteria</taxon>
        <taxon>Pseudomonadati</taxon>
        <taxon>Pseudomonadota</taxon>
        <taxon>Alphaproteobacteria</taxon>
        <taxon>Hyphomicrobiales</taxon>
        <taxon>Aurantimonadaceae</taxon>
        <taxon>Antarcticirhabdus</taxon>
    </lineage>
</organism>
<sequence length="417" mass="45383">MPMMPFPSAPIRRDSAIIAAASPGRDHRVDFWRGVALVMIFVNHIPGIAWESVTSARFGFSDAAEIFVFLAGFASAFAYGRPFLGGLRLATAIRALRRSGVLLLVHYTLSILALGLFCWAAMAFGQGAFLQGNAFWIFLSKPMETLVGVATLGHQFGYVNILPMYAVLLALMPAHLALTALFGRRVMLACAALLWMASRTFGINLPAYPFEGGWFFNPFAWQFVFAIGLFCGFRVLEKGRAVAVSPLLFSAACLYLLAAFVTVKMEAWDVWHTTPLPYLFNNFDKSAVTLPRLLHVLALIYVAASVMSRVPALSPAQSNPMAVLGRHSLPIFAIGTMLSLCGQVLRHGRPDSFVFDTLILAVGVGIMWGVAVYLDWWRVASKDTLRSRRAAATAGEATRAKPVPAVARSARTDAASS</sequence>
<accession>A0ACD4NS05</accession>
<protein>
    <submittedName>
        <fullName evidence="1">OpgC domain-containing protein</fullName>
    </submittedName>
</protein>
<reference evidence="1" key="1">
    <citation type="submission" date="2022-11" db="EMBL/GenBank/DDBJ databases">
        <title>beta-Carotene-producing bacterium, Jeongeuplla avenae sp. nov., alleviates the salt stress of Arabidopsis seedlings.</title>
        <authorList>
            <person name="Jiang L."/>
            <person name="Lee J."/>
        </authorList>
    </citation>
    <scope>NUCLEOTIDE SEQUENCE</scope>
    <source>
        <strain evidence="1">DY_R2A_6</strain>
    </source>
</reference>
<evidence type="ECO:0000313" key="1">
    <source>
        <dbReference type="EMBL" id="WAJ29584.1"/>
    </source>
</evidence>
<proteinExistence type="predicted"/>
<dbReference type="Proteomes" id="UP001163223">
    <property type="component" value="Chromosome"/>
</dbReference>
<name>A0ACD4NS05_9HYPH</name>
<evidence type="ECO:0000313" key="2">
    <source>
        <dbReference type="Proteomes" id="UP001163223"/>
    </source>
</evidence>
<gene>
    <name evidence="1" type="ORF">OXU80_04950</name>
</gene>
<keyword evidence="2" id="KW-1185">Reference proteome</keyword>
<dbReference type="EMBL" id="CP113520">
    <property type="protein sequence ID" value="WAJ29584.1"/>
    <property type="molecule type" value="Genomic_DNA"/>
</dbReference>